<feature type="region of interest" description="Disordered" evidence="1">
    <location>
        <begin position="344"/>
        <end position="372"/>
    </location>
</feature>
<feature type="compositionally biased region" description="Polar residues" evidence="1">
    <location>
        <begin position="344"/>
        <end position="363"/>
    </location>
</feature>
<organism evidence="2 3">
    <name type="scientific">Neorhodopirellula lusitana</name>
    <dbReference type="NCBI Taxonomy" id="445327"/>
    <lineage>
        <taxon>Bacteria</taxon>
        <taxon>Pseudomonadati</taxon>
        <taxon>Planctomycetota</taxon>
        <taxon>Planctomycetia</taxon>
        <taxon>Pirellulales</taxon>
        <taxon>Pirellulaceae</taxon>
        <taxon>Neorhodopirellula</taxon>
    </lineage>
</organism>
<gene>
    <name evidence="2" type="ORF">SAMN06265222_101136</name>
</gene>
<evidence type="ECO:0000313" key="2">
    <source>
        <dbReference type="EMBL" id="SMP38453.1"/>
    </source>
</evidence>
<keyword evidence="3" id="KW-1185">Reference proteome</keyword>
<protein>
    <submittedName>
        <fullName evidence="2">Uncharacterized protein</fullName>
    </submittedName>
</protein>
<sequence length="794" mass="87188">MTKPSSTKRSTRRLPSWRGCSIGTVSLRCCVLSLPQFARPFLKEGESVSVFRSGLGWRGTHLLALRAIACLSLCLVASIPATAEADDRVELSSSTPSDSQLEGLREDYTLAIIDGASPKEIEQLITRRRHVDSVLKTQADEVSFQLEGLQAEKPSTQSNQKTAQLRRRLSLIWLSRIELASLQSQLFAMGSPDAVAAAADASTLIKTALVDFPADSIVRDEVMRLLTEARLQAGDGRAAEAANPTADAPDPAALARSIRIDIANQHFRAAEQKLKEYYLAEKSSGDDSPEMALARLRYLMARQASADSSQSVRQTKAIGDWLDEIEVRLGRSVRRRAETMLSRSRQYRATLNGGKSSTASKESSMQRDQDADPRILRADARYYFRVGQQLPAALAYATAAVKDEKPSRAHESAISSAAILRGLSKQAAAAELLLRIADRQVDPQAASGMLLQAAVLISETDPPPMGRIAEILQTCMDHDAASPPADQARTWLIEIRKAQGKFVDAAMLATQMPSRHWNEQSALRCRETWLEAVVPSFNASSFVASSSEAGQQSGSRQDRLLKMREIFLAASEITDAVLLSRTWNELAILIDDLQPDRLQAAERELDDAFLRQLAAFRIQPAANTTPTSLAYSRDSKEAAAVRWRLNQDIQDHPEFGSELAKYLLQHFAGSDLLTLRWMCLAGPAEKAVQFMRKQQAESDEPAKWISAAATALAEARHNREHHLRVASKLWDELASGLPQDDPVGMAAEVESLRCLFQAGDHQEASAKAELILLTRPPANSELRSVLQSLANPKS</sequence>
<dbReference type="EMBL" id="FXUG01000001">
    <property type="protein sequence ID" value="SMP38453.1"/>
    <property type="molecule type" value="Genomic_DNA"/>
</dbReference>
<reference evidence="2 3" key="1">
    <citation type="submission" date="2017-05" db="EMBL/GenBank/DDBJ databases">
        <authorList>
            <person name="Varghese N."/>
            <person name="Submissions S."/>
        </authorList>
    </citation>
    <scope>NUCLEOTIDE SEQUENCE [LARGE SCALE GENOMIC DNA]</scope>
    <source>
        <strain evidence="2 3">DSM 25457</strain>
    </source>
</reference>
<comment type="caution">
    <text evidence="2">The sequence shown here is derived from an EMBL/GenBank/DDBJ whole genome shotgun (WGS) entry which is preliminary data.</text>
</comment>
<name>A0ABY1PNC7_9BACT</name>
<evidence type="ECO:0000256" key="1">
    <source>
        <dbReference type="SAM" id="MobiDB-lite"/>
    </source>
</evidence>
<proteinExistence type="predicted"/>
<evidence type="ECO:0000313" key="3">
    <source>
        <dbReference type="Proteomes" id="UP001158067"/>
    </source>
</evidence>
<accession>A0ABY1PNC7</accession>
<dbReference type="Proteomes" id="UP001158067">
    <property type="component" value="Unassembled WGS sequence"/>
</dbReference>